<evidence type="ECO:0008006" key="6">
    <source>
        <dbReference type="Google" id="ProtNLM"/>
    </source>
</evidence>
<dbReference type="SUPFAM" id="SSF52540">
    <property type="entry name" value="P-loop containing nucleoside triphosphate hydrolases"/>
    <property type="match status" value="1"/>
</dbReference>
<name>A0A9P5KVT3_GEOCN</name>
<comment type="caution">
    <text evidence="4">The sequence shown here is derived from an EMBL/GenBank/DDBJ whole genome shotgun (WGS) entry which is preliminary data.</text>
</comment>
<feature type="region of interest" description="Disordered" evidence="3">
    <location>
        <begin position="89"/>
        <end position="111"/>
    </location>
</feature>
<evidence type="ECO:0000313" key="4">
    <source>
        <dbReference type="EMBL" id="KAF5103601.1"/>
    </source>
</evidence>
<dbReference type="Pfam" id="PF08433">
    <property type="entry name" value="KTI12"/>
    <property type="match status" value="1"/>
</dbReference>
<dbReference type="Proteomes" id="UP000750522">
    <property type="component" value="Unassembled WGS sequence"/>
</dbReference>
<organism evidence="4 5">
    <name type="scientific">Geotrichum candidum</name>
    <name type="common">Oospora lactis</name>
    <name type="synonym">Dipodascus geotrichum</name>
    <dbReference type="NCBI Taxonomy" id="1173061"/>
    <lineage>
        <taxon>Eukaryota</taxon>
        <taxon>Fungi</taxon>
        <taxon>Dikarya</taxon>
        <taxon>Ascomycota</taxon>
        <taxon>Saccharomycotina</taxon>
        <taxon>Dipodascomycetes</taxon>
        <taxon>Dipodascales</taxon>
        <taxon>Dipodascaceae</taxon>
        <taxon>Geotrichum</taxon>
    </lineage>
</organism>
<dbReference type="Gene3D" id="3.40.50.300">
    <property type="entry name" value="P-loop containing nucleotide triphosphate hydrolases"/>
    <property type="match status" value="1"/>
</dbReference>
<protein>
    <recommendedName>
        <fullName evidence="6">Phosphoribulokinase/uridine kinase domain-containing protein</fullName>
    </recommendedName>
</protein>
<dbReference type="EMBL" id="QQZK01000020">
    <property type="protein sequence ID" value="KAF5103601.1"/>
    <property type="molecule type" value="Genomic_DNA"/>
</dbReference>
<feature type="compositionally biased region" description="Basic residues" evidence="3">
    <location>
        <begin position="89"/>
        <end position="110"/>
    </location>
</feature>
<reference evidence="4" key="2">
    <citation type="submission" date="2020-01" db="EMBL/GenBank/DDBJ databases">
        <authorList>
            <person name="Perkins V."/>
            <person name="Lessard M.-H."/>
            <person name="Dugat-Bony E."/>
            <person name="Frenette M."/>
            <person name="Labrie S."/>
        </authorList>
    </citation>
    <scope>NUCLEOTIDE SEQUENCE</scope>
    <source>
        <strain evidence="4">LMA-70</strain>
    </source>
</reference>
<evidence type="ECO:0000313" key="5">
    <source>
        <dbReference type="Proteomes" id="UP000750522"/>
    </source>
</evidence>
<dbReference type="PANTHER" id="PTHR10285">
    <property type="entry name" value="URIDINE KINASE"/>
    <property type="match status" value="1"/>
</dbReference>
<evidence type="ECO:0000256" key="2">
    <source>
        <dbReference type="ARBA" id="ARBA00022840"/>
    </source>
</evidence>
<dbReference type="InterPro" id="IPR013641">
    <property type="entry name" value="KTI12/PSTK"/>
</dbReference>
<gene>
    <name evidence="4" type="ORF">DV451_001341</name>
</gene>
<accession>A0A9P5KVT3</accession>
<proteinExistence type="predicted"/>
<dbReference type="GO" id="GO:0005524">
    <property type="term" value="F:ATP binding"/>
    <property type="evidence" value="ECO:0007669"/>
    <property type="project" value="UniProtKB-KW"/>
</dbReference>
<reference evidence="4" key="1">
    <citation type="journal article" date="2020" name="Front. Microbiol.">
        <title>Phenotypic and Genetic Characterization of the Cheese Ripening Yeast Geotrichum candidum.</title>
        <authorList>
            <person name="Perkins V."/>
            <person name="Vignola S."/>
            <person name="Lessard M.H."/>
            <person name="Plante P.L."/>
            <person name="Corbeil J."/>
            <person name="Dugat-Bony E."/>
            <person name="Frenette M."/>
            <person name="Labrie S."/>
        </authorList>
    </citation>
    <scope>NUCLEOTIDE SEQUENCE</scope>
    <source>
        <strain evidence="4">LMA-70</strain>
    </source>
</reference>
<keyword evidence="1" id="KW-0547">Nucleotide-binding</keyword>
<dbReference type="InterPro" id="IPR027417">
    <property type="entry name" value="P-loop_NTPase"/>
</dbReference>
<keyword evidence="2" id="KW-0067">ATP-binding</keyword>
<sequence length="302" mass="34071">MSTAILDTFREFHVTHSDPTMEDTILHTLNTKKLSIMERKYHQCALRALAVLRKSRAERVVITIGGIPGSGKSTLSKRVSEILNDAYKTAHHQHHHHHHHHHNFYSHKNHSASSIDSDDTLVENDVAFSAVVTMDGYHYTRAQLDQFPDPVEAHKRRGAPFTFDAEGVLSMAKTLHESTDSHIHNTLYFPSFDHEVKDPVENGLAVYPETKIVFLEGLYTLLSIAPWSQISELYSDDTWRIDLSLDYARTRLAARHLQAGLVDTLQAGLEKVDVNDGLNCKFIIDNSISNSGLTIESVNEKN</sequence>
<dbReference type="AlphaFoldDB" id="A0A9P5KVT3"/>
<evidence type="ECO:0000256" key="3">
    <source>
        <dbReference type="SAM" id="MobiDB-lite"/>
    </source>
</evidence>
<evidence type="ECO:0000256" key="1">
    <source>
        <dbReference type="ARBA" id="ARBA00022741"/>
    </source>
</evidence>